<dbReference type="PANTHER" id="PTHR36924:SF1">
    <property type="entry name" value="ANTITOXIN HIGA-1"/>
    <property type="match status" value="1"/>
</dbReference>
<dbReference type="EMBL" id="OX336137">
    <property type="protein sequence ID" value="CAI2717520.1"/>
    <property type="molecule type" value="Genomic_DNA"/>
</dbReference>
<dbReference type="NCBIfam" id="TIGR02607">
    <property type="entry name" value="antidote_HigA"/>
    <property type="match status" value="1"/>
</dbReference>
<evidence type="ECO:0000259" key="2">
    <source>
        <dbReference type="PROSITE" id="PS50943"/>
    </source>
</evidence>
<accession>A0ABN8VUM8</accession>
<dbReference type="InterPro" id="IPR001387">
    <property type="entry name" value="Cro/C1-type_HTH"/>
</dbReference>
<dbReference type="Gene3D" id="1.10.260.40">
    <property type="entry name" value="lambda repressor-like DNA-binding domains"/>
    <property type="match status" value="1"/>
</dbReference>
<dbReference type="RefSeq" id="WP_282010457.1">
    <property type="nucleotide sequence ID" value="NZ_OX336137.1"/>
</dbReference>
<dbReference type="InterPro" id="IPR010982">
    <property type="entry name" value="Lambda_DNA-bd_dom_sf"/>
</dbReference>
<evidence type="ECO:0000256" key="1">
    <source>
        <dbReference type="ARBA" id="ARBA00023125"/>
    </source>
</evidence>
<sequence>MTNWKDPIHPGEILAGELDEIGINALELARRLNVPHNRIYQILEGKRNITADTALSLGKFFGTGPEVWMNLQQKYDLAVGQSLS</sequence>
<keyword evidence="1" id="KW-0238">DNA-binding</keyword>
<dbReference type="PANTHER" id="PTHR36924">
    <property type="entry name" value="ANTITOXIN HIGA-1"/>
    <property type="match status" value="1"/>
</dbReference>
<organism evidence="3 4">
    <name type="scientific">Nitrospina watsonii</name>
    <dbReference type="NCBI Taxonomy" id="1323948"/>
    <lineage>
        <taxon>Bacteria</taxon>
        <taxon>Pseudomonadati</taxon>
        <taxon>Nitrospinota/Tectimicrobiota group</taxon>
        <taxon>Nitrospinota</taxon>
        <taxon>Nitrospinia</taxon>
        <taxon>Nitrospinales</taxon>
        <taxon>Nitrospinaceae</taxon>
        <taxon>Nitrospina</taxon>
    </lineage>
</organism>
<evidence type="ECO:0000313" key="3">
    <source>
        <dbReference type="EMBL" id="CAI2717520.1"/>
    </source>
</evidence>
<feature type="domain" description="HTH cro/C1-type" evidence="2">
    <location>
        <begin position="27"/>
        <end position="68"/>
    </location>
</feature>
<evidence type="ECO:0000313" key="4">
    <source>
        <dbReference type="Proteomes" id="UP001157733"/>
    </source>
</evidence>
<dbReference type="CDD" id="cd00093">
    <property type="entry name" value="HTH_XRE"/>
    <property type="match status" value="1"/>
</dbReference>
<name>A0ABN8VUM8_9BACT</name>
<dbReference type="InterPro" id="IPR013430">
    <property type="entry name" value="Toxin_antidote_HigA"/>
</dbReference>
<proteinExistence type="predicted"/>
<keyword evidence="4" id="KW-1185">Reference proteome</keyword>
<reference evidence="3 4" key="1">
    <citation type="submission" date="2022-09" db="EMBL/GenBank/DDBJ databases">
        <authorList>
            <person name="Kop L."/>
        </authorList>
    </citation>
    <scope>NUCLEOTIDE SEQUENCE [LARGE SCALE GENOMIC DNA]</scope>
    <source>
        <strain evidence="3 4">347</strain>
    </source>
</reference>
<dbReference type="SUPFAM" id="SSF47413">
    <property type="entry name" value="lambda repressor-like DNA-binding domains"/>
    <property type="match status" value="1"/>
</dbReference>
<dbReference type="Pfam" id="PF01381">
    <property type="entry name" value="HTH_3"/>
    <property type="match status" value="1"/>
</dbReference>
<dbReference type="Proteomes" id="UP001157733">
    <property type="component" value="Chromosome"/>
</dbReference>
<dbReference type="PROSITE" id="PS50943">
    <property type="entry name" value="HTH_CROC1"/>
    <property type="match status" value="1"/>
</dbReference>
<dbReference type="SMART" id="SM00530">
    <property type="entry name" value="HTH_XRE"/>
    <property type="match status" value="1"/>
</dbReference>
<protein>
    <recommendedName>
        <fullName evidence="2">HTH cro/C1-type domain-containing protein</fullName>
    </recommendedName>
</protein>
<gene>
    <name evidence="3" type="ORF">NSPWAT_0661</name>
</gene>